<reference evidence="4" key="1">
    <citation type="journal article" date="2019" name="Int. J. Syst. Evol. Microbiol.">
        <title>The Global Catalogue of Microorganisms (GCM) 10K type strain sequencing project: providing services to taxonomists for standard genome sequencing and annotation.</title>
        <authorList>
            <consortium name="The Broad Institute Genomics Platform"/>
            <consortium name="The Broad Institute Genome Sequencing Center for Infectious Disease"/>
            <person name="Wu L."/>
            <person name="Ma J."/>
        </authorList>
    </citation>
    <scope>NUCLEOTIDE SEQUENCE [LARGE SCALE GENOMIC DNA]</scope>
    <source>
        <strain evidence="4">JCM 16898</strain>
    </source>
</reference>
<evidence type="ECO:0000259" key="1">
    <source>
        <dbReference type="Pfam" id="PF01408"/>
    </source>
</evidence>
<dbReference type="RefSeq" id="WP_344862466.1">
    <property type="nucleotide sequence ID" value="NZ_BAAAZN010000008.1"/>
</dbReference>
<protein>
    <submittedName>
        <fullName evidence="3">NADH-dependent dehydrogenase</fullName>
    </submittedName>
</protein>
<dbReference type="InterPro" id="IPR055170">
    <property type="entry name" value="GFO_IDH_MocA-like_dom"/>
</dbReference>
<dbReference type="SUPFAM" id="SSF51735">
    <property type="entry name" value="NAD(P)-binding Rossmann-fold domains"/>
    <property type="match status" value="1"/>
</dbReference>
<accession>A0ABP6WU70</accession>
<dbReference type="Proteomes" id="UP001500689">
    <property type="component" value="Unassembled WGS sequence"/>
</dbReference>
<gene>
    <name evidence="3" type="ORF">GCM10022222_43010</name>
</gene>
<evidence type="ECO:0000313" key="4">
    <source>
        <dbReference type="Proteomes" id="UP001500689"/>
    </source>
</evidence>
<comment type="caution">
    <text evidence="3">The sequence shown here is derived from an EMBL/GenBank/DDBJ whole genome shotgun (WGS) entry which is preliminary data.</text>
</comment>
<feature type="domain" description="Gfo/Idh/MocA-like oxidoreductase N-terminal" evidence="1">
    <location>
        <begin position="39"/>
        <end position="120"/>
    </location>
</feature>
<evidence type="ECO:0000313" key="3">
    <source>
        <dbReference type="EMBL" id="GAA3554721.1"/>
    </source>
</evidence>
<dbReference type="InterPro" id="IPR051450">
    <property type="entry name" value="Gfo/Idh/MocA_Oxidoreductases"/>
</dbReference>
<dbReference type="EMBL" id="BAAAZN010000008">
    <property type="protein sequence ID" value="GAA3554721.1"/>
    <property type="molecule type" value="Genomic_DNA"/>
</dbReference>
<feature type="domain" description="GFO/IDH/MocA-like oxidoreductase" evidence="2">
    <location>
        <begin position="131"/>
        <end position="244"/>
    </location>
</feature>
<dbReference type="PANTHER" id="PTHR43377">
    <property type="entry name" value="BILIVERDIN REDUCTASE A"/>
    <property type="match status" value="1"/>
</dbReference>
<proteinExistence type="predicted"/>
<name>A0ABP6WU70_9PSEU</name>
<keyword evidence="4" id="KW-1185">Reference proteome</keyword>
<dbReference type="InterPro" id="IPR000683">
    <property type="entry name" value="Gfo/Idh/MocA-like_OxRdtase_N"/>
</dbReference>
<dbReference type="SUPFAM" id="SSF55347">
    <property type="entry name" value="Glyceraldehyde-3-phosphate dehydrogenase-like, C-terminal domain"/>
    <property type="match status" value="1"/>
</dbReference>
<dbReference type="InterPro" id="IPR036291">
    <property type="entry name" value="NAD(P)-bd_dom_sf"/>
</dbReference>
<dbReference type="Pfam" id="PF01408">
    <property type="entry name" value="GFO_IDH_MocA"/>
    <property type="match status" value="1"/>
</dbReference>
<evidence type="ECO:0000259" key="2">
    <source>
        <dbReference type="Pfam" id="PF22725"/>
    </source>
</evidence>
<organism evidence="3 4">
    <name type="scientific">Amycolatopsis ultiminotia</name>
    <dbReference type="NCBI Taxonomy" id="543629"/>
    <lineage>
        <taxon>Bacteria</taxon>
        <taxon>Bacillati</taxon>
        <taxon>Actinomycetota</taxon>
        <taxon>Actinomycetes</taxon>
        <taxon>Pseudonocardiales</taxon>
        <taxon>Pseudonocardiaceae</taxon>
        <taxon>Amycolatopsis</taxon>
    </lineage>
</organism>
<dbReference type="Pfam" id="PF22725">
    <property type="entry name" value="GFO_IDH_MocA_C3"/>
    <property type="match status" value="1"/>
</dbReference>
<sequence>MKVAILSFAHENAETYARLLRDLPGIELVTADPDGTPEDQARDRATAERLGVSYVDSWDELLAPPPAAVVVTGEVERRVELVERAAEAGAPVLCEYPLAVKETDLKSMVDACDLGGVRLTLASPACYSDAFATVRKGIADGVVGELTTVHGSYNTRPGKDGGALGANAPYLLDLVDSVLHGEPAEQVYAQTNTVLSGRSGVESAAVVTVRYRSGQVASFDCSWSLSGAAGPPTVTFIGDKASVEFNATPQLLRGFDAATGGERWEPGGGELYSSMLKDFLGTVETGAGIGPDGAAGLRTMRIVQAAHESANTGRPVDLVVPSGH</sequence>
<dbReference type="Gene3D" id="3.40.50.720">
    <property type="entry name" value="NAD(P)-binding Rossmann-like Domain"/>
    <property type="match status" value="1"/>
</dbReference>
<dbReference type="PANTHER" id="PTHR43377:SF1">
    <property type="entry name" value="BILIVERDIN REDUCTASE A"/>
    <property type="match status" value="1"/>
</dbReference>
<dbReference type="Gene3D" id="3.30.360.10">
    <property type="entry name" value="Dihydrodipicolinate Reductase, domain 2"/>
    <property type="match status" value="1"/>
</dbReference>